<organism evidence="1 2">
    <name type="scientific">Paramecium primaurelia</name>
    <dbReference type="NCBI Taxonomy" id="5886"/>
    <lineage>
        <taxon>Eukaryota</taxon>
        <taxon>Sar</taxon>
        <taxon>Alveolata</taxon>
        <taxon>Ciliophora</taxon>
        <taxon>Intramacronucleata</taxon>
        <taxon>Oligohymenophorea</taxon>
        <taxon>Peniculida</taxon>
        <taxon>Parameciidae</taxon>
        <taxon>Paramecium</taxon>
    </lineage>
</organism>
<accession>A0A8S1N271</accession>
<dbReference type="Proteomes" id="UP000688137">
    <property type="component" value="Unassembled WGS sequence"/>
</dbReference>
<dbReference type="AlphaFoldDB" id="A0A8S1N271"/>
<evidence type="ECO:0000313" key="2">
    <source>
        <dbReference type="Proteomes" id="UP000688137"/>
    </source>
</evidence>
<proteinExistence type="predicted"/>
<keyword evidence="2" id="KW-1185">Reference proteome</keyword>
<dbReference type="EMBL" id="CAJJDM010000074">
    <property type="protein sequence ID" value="CAD8083856.1"/>
    <property type="molecule type" value="Genomic_DNA"/>
</dbReference>
<gene>
    <name evidence="1" type="ORF">PPRIM_AZ9-3.1.T0710030</name>
</gene>
<sequence>MSKIKTVILQEDIIVKLQNTKMSHLKIQELNDMIVKIFGYKQKFQENQFLLKQQQLEERLQLFYTNLIQVNEFVNKNKGFLGFFKQSDEIKMKQQEIYREVKELYQQTINFFEDSSHITASSYTQKKQVIDQDFIEIQIIITVNHPKFLPIKSELNSILLQAPYSDVYESVVLRRQLMSKIKEKTKQILDQDQIRYLDKFNEKKKNTQVFVVSYSRENQTTEISSEIYPYIITTNNQQNRIYLCKGMKLKFFPQQTLIVLDTNTKNENLTNFSGVTQYTNNQPLNNNIQIADYAYIKFEYFEVDQDLEEKQQKISKEQHEPLKGTIFEFYLNNSKQQISDTIPLINATLYHQQTEGFYILPNKTETQNFYKLYYKNYMHTKQQEYNFGLQISKKGWIQIETQKSKAKRLNL</sequence>
<evidence type="ECO:0000313" key="1">
    <source>
        <dbReference type="EMBL" id="CAD8083856.1"/>
    </source>
</evidence>
<name>A0A8S1N271_PARPR</name>
<comment type="caution">
    <text evidence="1">The sequence shown here is derived from an EMBL/GenBank/DDBJ whole genome shotgun (WGS) entry which is preliminary data.</text>
</comment>
<reference evidence="1" key="1">
    <citation type="submission" date="2021-01" db="EMBL/GenBank/DDBJ databases">
        <authorList>
            <consortium name="Genoscope - CEA"/>
            <person name="William W."/>
        </authorList>
    </citation>
    <scope>NUCLEOTIDE SEQUENCE</scope>
</reference>
<protein>
    <submittedName>
        <fullName evidence="1">Uncharacterized protein</fullName>
    </submittedName>
</protein>
<dbReference type="OMA" id="QIANYGY"/>